<dbReference type="WBParaSite" id="ALUE_0001831901-mRNA-1">
    <property type="protein sequence ID" value="ALUE_0001831901-mRNA-1"/>
    <property type="gene ID" value="ALUE_0001831901"/>
</dbReference>
<keyword evidence="2" id="KW-1185">Reference proteome</keyword>
<reference evidence="3" key="1">
    <citation type="submission" date="2017-02" db="UniProtKB">
        <authorList>
            <consortium name="WormBaseParasite"/>
        </authorList>
    </citation>
    <scope>IDENTIFICATION</scope>
</reference>
<dbReference type="AlphaFoldDB" id="A0A0M3IIF3"/>
<dbReference type="Proteomes" id="UP000036681">
    <property type="component" value="Unplaced"/>
</dbReference>
<keyword evidence="1" id="KW-1133">Transmembrane helix</keyword>
<evidence type="ECO:0000256" key="1">
    <source>
        <dbReference type="SAM" id="Phobius"/>
    </source>
</evidence>
<evidence type="ECO:0000313" key="2">
    <source>
        <dbReference type="Proteomes" id="UP000036681"/>
    </source>
</evidence>
<protein>
    <submittedName>
        <fullName evidence="3">Uncharacterized protein</fullName>
    </submittedName>
</protein>
<keyword evidence="1" id="KW-0472">Membrane</keyword>
<organism evidence="2 3">
    <name type="scientific">Ascaris lumbricoides</name>
    <name type="common">Giant roundworm</name>
    <dbReference type="NCBI Taxonomy" id="6252"/>
    <lineage>
        <taxon>Eukaryota</taxon>
        <taxon>Metazoa</taxon>
        <taxon>Ecdysozoa</taxon>
        <taxon>Nematoda</taxon>
        <taxon>Chromadorea</taxon>
        <taxon>Rhabditida</taxon>
        <taxon>Spirurina</taxon>
        <taxon>Ascaridomorpha</taxon>
        <taxon>Ascaridoidea</taxon>
        <taxon>Ascarididae</taxon>
        <taxon>Ascaris</taxon>
    </lineage>
</organism>
<proteinExistence type="predicted"/>
<keyword evidence="1" id="KW-0812">Transmembrane</keyword>
<feature type="transmembrane region" description="Helical" evidence="1">
    <location>
        <begin position="15"/>
        <end position="37"/>
    </location>
</feature>
<name>A0A0M3IIF3_ASCLU</name>
<evidence type="ECO:0000313" key="3">
    <source>
        <dbReference type="WBParaSite" id="ALUE_0001831901-mRNA-1"/>
    </source>
</evidence>
<accession>A0A0M3IIF3</accession>
<sequence length="40" mass="4618">MPRHESNCKPSTRCVLLSVQFVDFICNIFSPCLLICFKNL</sequence>